<feature type="transmembrane region" description="Helical" evidence="1">
    <location>
        <begin position="40"/>
        <end position="62"/>
    </location>
</feature>
<dbReference type="Pfam" id="PF13231">
    <property type="entry name" value="PMT_2"/>
    <property type="match status" value="1"/>
</dbReference>
<feature type="transmembrane region" description="Helical" evidence="1">
    <location>
        <begin position="99"/>
        <end position="119"/>
    </location>
</feature>
<feature type="transmembrane region" description="Helical" evidence="1">
    <location>
        <begin position="413"/>
        <end position="430"/>
    </location>
</feature>
<keyword evidence="1" id="KW-0812">Transmembrane</keyword>
<feature type="transmembrane region" description="Helical" evidence="1">
    <location>
        <begin position="302"/>
        <end position="323"/>
    </location>
</feature>
<proteinExistence type="predicted"/>
<dbReference type="PROSITE" id="PS51257">
    <property type="entry name" value="PROKAR_LIPOPROTEIN"/>
    <property type="match status" value="1"/>
</dbReference>
<dbReference type="AlphaFoldDB" id="A0A062Y3N9"/>
<evidence type="ECO:0000313" key="3">
    <source>
        <dbReference type="EMBL" id="KDA55046.1"/>
    </source>
</evidence>
<name>A0A062Y3N9_9BACT</name>
<protein>
    <recommendedName>
        <fullName evidence="2">Glycosyltransferase RgtA/B/C/D-like domain-containing protein</fullName>
    </recommendedName>
</protein>
<feature type="transmembrane region" description="Helical" evidence="1">
    <location>
        <begin position="217"/>
        <end position="233"/>
    </location>
</feature>
<feature type="transmembrane region" description="Helical" evidence="1">
    <location>
        <begin position="473"/>
        <end position="490"/>
    </location>
</feature>
<dbReference type="InterPro" id="IPR038731">
    <property type="entry name" value="RgtA/B/C-like"/>
</dbReference>
<dbReference type="EMBL" id="JMFG01000001">
    <property type="protein sequence ID" value="KDA55046.1"/>
    <property type="molecule type" value="Genomic_DNA"/>
</dbReference>
<sequence>MSNQGKAPDAKFQPLLLIVGFVSCLIGQCFLSFWRAPLLALPFWLMGLVLWLRFAPTLRLALAPGAEAQPPFRCRWPFLVLALLAAAWAFFLFRNHQFTVFNTGLWLAATVLGALAFWGKGERQARIRQGGWSWLVVFALFVLAVVFQFSSLDQIPANPWSDHTEKLEDIHDLAEGQYAVFFPRNTGREAFQFYWTYLVGLAFGTGVSFYSLKLGTALLGVMTSAFVFLLARVLGGPRLALAALYIYAIAFWPNILSRIGLRFPLYPLFTAAFLFFLFRALSQQRQSDWVFAGISLGLGLHGYSPFRVVPLLAVLLVLGFYVFHRCELNARRAAARIAGLAFLAFLVFLPLARFAWDRPDLFWYRATTRWASAERPLVQNPLATFAHNVVRALAMFNWDEGELFAISVPHRPALDAVTATLFLLGVAMALRNVLRQRSFVELALLVGLVVLQLPSTLSLAFPNENPAPNRAGAAAIPAIILAAWAASMLWKEVSGLGGRRRILAFGLLLGLAVFSAVENWTMVMRYGANNRLEQFDTPAMAAVIEDFLKKGGSIQDVHIVRVPHWVDTRLPALLAGIPHRDLGVDREELRQILVRPTSKLLFVKDDDQETQELLKAAAFRGATRGTNVPGRHFWVFTSVYDHPRPKD</sequence>
<feature type="transmembrane region" description="Helical" evidence="1">
    <location>
        <begin position="131"/>
        <end position="150"/>
    </location>
</feature>
<reference evidence="3 4" key="1">
    <citation type="submission" date="2014-04" db="EMBL/GenBank/DDBJ databases">
        <title>The Genome Sequence of Thermoanaerobaculum aquaticum MP-01, The First Cultivated Group 23 Acidobacterium.</title>
        <authorList>
            <person name="Stamps B.W."/>
            <person name="Losey N.A."/>
            <person name="Lawson P.A."/>
            <person name="Stevenson B.S."/>
        </authorList>
    </citation>
    <scope>NUCLEOTIDE SEQUENCE [LARGE SCALE GENOMIC DNA]</scope>
    <source>
        <strain evidence="3 4">MP-01</strain>
    </source>
</reference>
<evidence type="ECO:0000256" key="1">
    <source>
        <dbReference type="SAM" id="Phobius"/>
    </source>
</evidence>
<feature type="transmembrane region" description="Helical" evidence="1">
    <location>
        <begin position="263"/>
        <end position="282"/>
    </location>
</feature>
<keyword evidence="1" id="KW-0472">Membrane</keyword>
<feature type="transmembrane region" description="Helical" evidence="1">
    <location>
        <begin position="442"/>
        <end position="461"/>
    </location>
</feature>
<feature type="transmembrane region" description="Helical" evidence="1">
    <location>
        <begin position="335"/>
        <end position="356"/>
    </location>
</feature>
<organism evidence="3 4">
    <name type="scientific">Thermoanaerobaculum aquaticum</name>
    <dbReference type="NCBI Taxonomy" id="1312852"/>
    <lineage>
        <taxon>Bacteria</taxon>
        <taxon>Pseudomonadati</taxon>
        <taxon>Acidobacteriota</taxon>
        <taxon>Thermoanaerobaculia</taxon>
        <taxon>Thermoanaerobaculales</taxon>
        <taxon>Thermoanaerobaculaceae</taxon>
        <taxon>Thermoanaerobaculum</taxon>
    </lineage>
</organism>
<gene>
    <name evidence="3" type="ORF">EG19_00035</name>
</gene>
<feature type="transmembrane region" description="Helical" evidence="1">
    <location>
        <begin position="191"/>
        <end position="210"/>
    </location>
</feature>
<comment type="caution">
    <text evidence="3">The sequence shown here is derived from an EMBL/GenBank/DDBJ whole genome shotgun (WGS) entry which is preliminary data.</text>
</comment>
<feature type="transmembrane region" description="Helical" evidence="1">
    <location>
        <begin position="239"/>
        <end position="256"/>
    </location>
</feature>
<dbReference type="Proteomes" id="UP000027284">
    <property type="component" value="Unassembled WGS sequence"/>
</dbReference>
<evidence type="ECO:0000313" key="4">
    <source>
        <dbReference type="Proteomes" id="UP000027284"/>
    </source>
</evidence>
<keyword evidence="4" id="KW-1185">Reference proteome</keyword>
<evidence type="ECO:0000259" key="2">
    <source>
        <dbReference type="Pfam" id="PF13231"/>
    </source>
</evidence>
<feature type="transmembrane region" description="Helical" evidence="1">
    <location>
        <begin position="502"/>
        <end position="522"/>
    </location>
</feature>
<feature type="transmembrane region" description="Helical" evidence="1">
    <location>
        <begin position="74"/>
        <end position="93"/>
    </location>
</feature>
<feature type="transmembrane region" description="Helical" evidence="1">
    <location>
        <begin position="12"/>
        <end position="34"/>
    </location>
</feature>
<dbReference type="STRING" id="1312852.EG19_00035"/>
<keyword evidence="1" id="KW-1133">Transmembrane helix</keyword>
<accession>A0A062Y3N9</accession>
<feature type="domain" description="Glycosyltransferase RgtA/B/C/D-like" evidence="2">
    <location>
        <begin position="206"/>
        <end position="347"/>
    </location>
</feature>